<dbReference type="InterPro" id="IPR016036">
    <property type="entry name" value="Malonyl_transacylase_ACP-bd"/>
</dbReference>
<evidence type="ECO:0000256" key="5">
    <source>
        <dbReference type="ARBA" id="ARBA00023268"/>
    </source>
</evidence>
<dbReference type="InterPro" id="IPR014043">
    <property type="entry name" value="Acyl_transferase_dom"/>
</dbReference>
<evidence type="ECO:0008006" key="14">
    <source>
        <dbReference type="Google" id="ProtNLM"/>
    </source>
</evidence>
<dbReference type="Gene3D" id="3.40.50.720">
    <property type="entry name" value="NAD(P)-binding Rossmann-like Domain"/>
    <property type="match status" value="2"/>
</dbReference>
<evidence type="ECO:0000256" key="1">
    <source>
        <dbReference type="ARBA" id="ARBA00022450"/>
    </source>
</evidence>
<dbReference type="Pfam" id="PF23114">
    <property type="entry name" value="NAD-bd_HRPKS_sdrA"/>
    <property type="match status" value="1"/>
</dbReference>
<dbReference type="FunFam" id="3.40.50.720:FF:000209">
    <property type="entry name" value="Polyketide synthase Pks12"/>
    <property type="match status" value="1"/>
</dbReference>
<dbReference type="SMART" id="SM00829">
    <property type="entry name" value="PKS_ER"/>
    <property type="match status" value="1"/>
</dbReference>
<dbReference type="InterPro" id="IPR036291">
    <property type="entry name" value="NAD(P)-bd_dom_sf"/>
</dbReference>
<feature type="active site" description="Proton acceptor; for dehydratase activity" evidence="7">
    <location>
        <position position="864"/>
    </location>
</feature>
<evidence type="ECO:0000259" key="11">
    <source>
        <dbReference type="PROSITE" id="PS52019"/>
    </source>
</evidence>
<keyword evidence="5" id="KW-0511">Multifunctional enzyme</keyword>
<dbReference type="InterPro" id="IPR029063">
    <property type="entry name" value="SAM-dependent_MTases_sf"/>
</dbReference>
<dbReference type="Gene3D" id="3.40.366.10">
    <property type="entry name" value="Malonyl-Coenzyme A Acyl Carrier Protein, domain 2"/>
    <property type="match status" value="1"/>
</dbReference>
<dbReference type="SMART" id="SM00822">
    <property type="entry name" value="PKS_KR"/>
    <property type="match status" value="1"/>
</dbReference>
<dbReference type="SUPFAM" id="SSF50129">
    <property type="entry name" value="GroES-like"/>
    <property type="match status" value="1"/>
</dbReference>
<dbReference type="InterPro" id="IPR006162">
    <property type="entry name" value="Ppantetheine_attach_site"/>
</dbReference>
<dbReference type="Pfam" id="PF08240">
    <property type="entry name" value="ADH_N"/>
    <property type="match status" value="1"/>
</dbReference>
<keyword evidence="2" id="KW-0597">Phosphoprotein</keyword>
<keyword evidence="1" id="KW-0596">Phosphopantetheine</keyword>
<dbReference type="PROSITE" id="PS52019">
    <property type="entry name" value="PKS_MFAS_DH"/>
    <property type="match status" value="1"/>
</dbReference>
<dbReference type="InterPro" id="IPR056501">
    <property type="entry name" value="NAD-bd_HRPKS_sdrA"/>
</dbReference>
<dbReference type="Pfam" id="PF14765">
    <property type="entry name" value="PS-DH"/>
    <property type="match status" value="1"/>
</dbReference>
<dbReference type="PROSITE" id="PS50075">
    <property type="entry name" value="CARRIER"/>
    <property type="match status" value="1"/>
</dbReference>
<dbReference type="GO" id="GO:0030639">
    <property type="term" value="P:polyketide biosynthetic process"/>
    <property type="evidence" value="ECO:0007669"/>
    <property type="project" value="UniProtKB-ARBA"/>
</dbReference>
<dbReference type="SMART" id="SM00823">
    <property type="entry name" value="PKS_PP"/>
    <property type="match status" value="1"/>
</dbReference>
<dbReference type="InterPro" id="IPR013154">
    <property type="entry name" value="ADH-like_N"/>
</dbReference>
<protein>
    <recommendedName>
        <fullName evidence="14">Polyketide synthase</fullName>
    </recommendedName>
</protein>
<feature type="domain" description="Carrier" evidence="9">
    <location>
        <begin position="2271"/>
        <end position="2348"/>
    </location>
</feature>
<dbReference type="CDD" id="cd00833">
    <property type="entry name" value="PKS"/>
    <property type="match status" value="1"/>
</dbReference>
<proteinExistence type="predicted"/>
<dbReference type="SUPFAM" id="SSF55048">
    <property type="entry name" value="Probable ACP-binding domain of malonyl-CoA ACP transacylase"/>
    <property type="match status" value="1"/>
</dbReference>
<dbReference type="InterPro" id="IPR057326">
    <property type="entry name" value="KR_dom"/>
</dbReference>
<evidence type="ECO:0000259" key="10">
    <source>
        <dbReference type="PROSITE" id="PS52004"/>
    </source>
</evidence>
<dbReference type="Proteomes" id="UP001280581">
    <property type="component" value="Unassembled WGS sequence"/>
</dbReference>
<dbReference type="InterPro" id="IPR001227">
    <property type="entry name" value="Ac_transferase_dom_sf"/>
</dbReference>
<feature type="active site" description="Proton donor; for dehydratase activity" evidence="7">
    <location>
        <position position="1055"/>
    </location>
</feature>
<dbReference type="Pfam" id="PF23297">
    <property type="entry name" value="ACP_SdgA_C"/>
    <property type="match status" value="1"/>
</dbReference>
<dbReference type="Gene3D" id="1.10.1200.10">
    <property type="entry name" value="ACP-like"/>
    <property type="match status" value="1"/>
</dbReference>
<dbReference type="Pfam" id="PF13602">
    <property type="entry name" value="ADH_zinc_N_2"/>
    <property type="match status" value="1"/>
</dbReference>
<feature type="domain" description="PKS/mFAS DH" evidence="11">
    <location>
        <begin position="832"/>
        <end position="1146"/>
    </location>
</feature>
<dbReference type="Pfam" id="PF08242">
    <property type="entry name" value="Methyltransf_12"/>
    <property type="match status" value="1"/>
</dbReference>
<dbReference type="InterPro" id="IPR016035">
    <property type="entry name" value="Acyl_Trfase/lysoPLipase"/>
</dbReference>
<keyword evidence="3" id="KW-0808">Transferase</keyword>
<keyword evidence="4" id="KW-0521">NADP</keyword>
<dbReference type="InterPro" id="IPR014031">
    <property type="entry name" value="Ketoacyl_synth_C"/>
</dbReference>
<comment type="caution">
    <text evidence="12">The sequence shown here is derived from an EMBL/GenBank/DDBJ whole genome shotgun (WGS) entry which is preliminary data.</text>
</comment>
<dbReference type="SMART" id="SM00827">
    <property type="entry name" value="PKS_AT"/>
    <property type="match status" value="1"/>
</dbReference>
<feature type="region of interest" description="C-terminal hotdog fold" evidence="7">
    <location>
        <begin position="989"/>
        <end position="1146"/>
    </location>
</feature>
<accession>A0AAN6LPW4</accession>
<feature type="region of interest" description="Disordered" evidence="8">
    <location>
        <begin position="27"/>
        <end position="48"/>
    </location>
</feature>
<evidence type="ECO:0000256" key="2">
    <source>
        <dbReference type="ARBA" id="ARBA00022553"/>
    </source>
</evidence>
<dbReference type="Gene3D" id="3.10.129.110">
    <property type="entry name" value="Polyketide synthase dehydratase"/>
    <property type="match status" value="1"/>
</dbReference>
<dbReference type="InterPro" id="IPR014030">
    <property type="entry name" value="Ketoacyl_synth_N"/>
</dbReference>
<dbReference type="GO" id="GO:0016491">
    <property type="term" value="F:oxidoreductase activity"/>
    <property type="evidence" value="ECO:0007669"/>
    <property type="project" value="InterPro"/>
</dbReference>
<dbReference type="SUPFAM" id="SSF52151">
    <property type="entry name" value="FabD/lysophospholipase-like"/>
    <property type="match status" value="1"/>
</dbReference>
<evidence type="ECO:0000259" key="9">
    <source>
        <dbReference type="PROSITE" id="PS50075"/>
    </source>
</evidence>
<dbReference type="GO" id="GO:0006633">
    <property type="term" value="P:fatty acid biosynthetic process"/>
    <property type="evidence" value="ECO:0007669"/>
    <property type="project" value="TreeGrafter"/>
</dbReference>
<dbReference type="Pfam" id="PF21089">
    <property type="entry name" value="PKS_DH_N"/>
    <property type="match status" value="1"/>
</dbReference>
<dbReference type="Pfam" id="PF00109">
    <property type="entry name" value="ketoacyl-synt"/>
    <property type="match status" value="2"/>
</dbReference>
<organism evidence="12 13">
    <name type="scientific">Pseudopithomyces chartarum</name>
    <dbReference type="NCBI Taxonomy" id="1892770"/>
    <lineage>
        <taxon>Eukaryota</taxon>
        <taxon>Fungi</taxon>
        <taxon>Dikarya</taxon>
        <taxon>Ascomycota</taxon>
        <taxon>Pezizomycotina</taxon>
        <taxon>Dothideomycetes</taxon>
        <taxon>Pleosporomycetidae</taxon>
        <taxon>Pleosporales</taxon>
        <taxon>Massarineae</taxon>
        <taxon>Didymosphaeriaceae</taxon>
        <taxon>Pseudopithomyces</taxon>
    </lineage>
</organism>
<evidence type="ECO:0000256" key="6">
    <source>
        <dbReference type="ARBA" id="ARBA00023315"/>
    </source>
</evidence>
<dbReference type="PANTHER" id="PTHR43775">
    <property type="entry name" value="FATTY ACID SYNTHASE"/>
    <property type="match status" value="1"/>
</dbReference>
<dbReference type="InterPro" id="IPR020843">
    <property type="entry name" value="ER"/>
</dbReference>
<dbReference type="PROSITE" id="PS52004">
    <property type="entry name" value="KS3_2"/>
    <property type="match status" value="1"/>
</dbReference>
<dbReference type="InterPro" id="IPR049551">
    <property type="entry name" value="PKS_DH_C"/>
</dbReference>
<evidence type="ECO:0000256" key="8">
    <source>
        <dbReference type="SAM" id="MobiDB-lite"/>
    </source>
</evidence>
<keyword evidence="6" id="KW-0012">Acyltransferase</keyword>
<dbReference type="SMART" id="SM00825">
    <property type="entry name" value="PKS_KS"/>
    <property type="match status" value="1"/>
</dbReference>
<feature type="region of interest" description="N-terminal hotdog fold" evidence="7">
    <location>
        <begin position="832"/>
        <end position="967"/>
    </location>
</feature>
<evidence type="ECO:0000313" key="12">
    <source>
        <dbReference type="EMBL" id="KAK3201644.1"/>
    </source>
</evidence>
<dbReference type="Gene3D" id="3.40.50.150">
    <property type="entry name" value="Vaccinia Virus protein VP39"/>
    <property type="match status" value="1"/>
</dbReference>
<feature type="domain" description="Ketosynthase family 3 (KS3)" evidence="10">
    <location>
        <begin position="33"/>
        <end position="426"/>
    </location>
</feature>
<gene>
    <name evidence="12" type="ORF">GRF29_164g100323</name>
</gene>
<dbReference type="Pfam" id="PF08659">
    <property type="entry name" value="KR"/>
    <property type="match status" value="1"/>
</dbReference>
<dbReference type="SUPFAM" id="SSF51735">
    <property type="entry name" value="NAD(P)-binding Rossmann-fold domains"/>
    <property type="match status" value="2"/>
</dbReference>
<dbReference type="SUPFAM" id="SSF53901">
    <property type="entry name" value="Thiolase-like"/>
    <property type="match status" value="1"/>
</dbReference>
<dbReference type="GO" id="GO:0004312">
    <property type="term" value="F:fatty acid synthase activity"/>
    <property type="evidence" value="ECO:0007669"/>
    <property type="project" value="TreeGrafter"/>
</dbReference>
<sequence length="2363" mass="259069">MAKSVTVLDKPSAVSFAKVGNAYEQNGAHPGNHLSDASEGIPNGEPERSLSMPIAIVGMSYGETAWTKIPEDRFKQGAWYHPESTHLGTTYASGGHFLAEDIARFDASFFNFSSEQAATMDPQVRLQLESVFEALESAGIPLDKIAGSNTSVYAGACFRDYHDSLMRDPTTLPRFFLTGNGAAMISNRISHFFDLRGESNSKISIVGGSNILLNPDIYITLSNLGLLSPDGKSYAFDSRASGYGRGEGIATIILKPLEDALRDGDPVRAIIRHTGANQDGKTATITSPNQSAQEELIRSCYRAAGLDPVETGYVEAHGTGTQTGDSIEAGALGAVFGSNRAPGEPIYIGSVKTNIGHTEATSGLAGVIKAVMALEKEAIPPNANFENPNENIPFDKLGLKEKRRTKFTWASALSVGSFDDLISALDHIKPRRSSKRPRLGFVFTGQGAQWHAMGRELIDQYPVFKATLIEVERQLKSFGASWSLLEELQRDSYKSKINEVHISLPSCVAVQLALVELLRSWNVHPAGVTSHSSGEVAAAYAAGAIDLRSAVAIAYLRGALTESSRKDYATPGAMAAVGLSRIETVRRLARLNTGKAVVACENSPTSVTISGDSTAIEEMEAELSKEGIFIRRLKVDAAYHSHHMQPITDDYSRLLSTILVPTKEGLLNEVAFSSPTTGDRIYSANTLNRSEHWVKNMLQPVEFLSSLENLCALNSNGTTTAAVDVLIEVGPHGALAGPIRQCMNIPTLKKLGIIYGTCLNRGHNAVESMQALACMLVENGYPVNLAAVNFPSGNADKEVVHDLPNYPWNHQVRHWMEPRLNKVLRDRANAPHDLLGIRAPDSNSLTSIWRHVIRATDIPWVRDHRIQSDIVYPGAGYICMAIEGARQMAQSTPMSVAEYNFRDIEILKALVLTDDAKGVEVQLMLQLCKDRILQAQGWHEFTVSSFDDYHKSAVHCEGLIQVVLREQGPVQTELTHIGLEENKIKAPVHLRHTAPNELYDTLRAVGVYHGPVFQNITAISSGQATSVCTFSIADTAATLPGEFEEDHVIHPTTLDSVFQAAYSALPGPLASHNRAYIPRKIKSMRVSQCMGRKAAYSFDATTEILRHTPQAFVTSIQVHSHGEESKSPVIEVDGLLCQSLGISPVTPKPADNRLCFTTVWKRDFDLMWRPNTRFSRPTEELDDQVDLKLGLAQAVSILIHDALQASAGTKPLIAPDHVGFYEWMVQQDCKAQRNLIEPASAKWLRKSHAEKQALLDRVESDSTIGRLVCHVGRQLPNILHGRTSAPDLLKEDTSFQDYTASVLESQDYLNHLSSMLSLFTHKNPRAKILEIGAGKGALTSLILRSTESNDAPTRFRFAHYTYTDPSLNLCESAKNAFITCGQNISFKQFDLDREPIEQGLDKSGFDLVIGCNSMFLAADPSRSLQHIHKLLKPHGKLLIMEPDPQKPVNRVICGRLPLSSSSWTSRLKEAGFSDVSIDAIDYAHSSSILVAATRLRVRSEHPNGVQIVYGQQPPPTQWLEQLVTSICSFTGEISVESLEDANPKDRTCIFFDVDEHSILHESTDACLKLLKNLLLRSKGVLWISRGATRGSSNPFGSMHVGLLRTLRCENSTTRYISLDLDCTAPAWDSCSVQHVADVFKASFDYADLENRLELEYAVSDGYLEISRVLEDSRENQAVALESSQQPQVMTFFGNRELRLGIRAPGLLDSLVFEDNPTMTEPLKSDWVEIQPKAFGLNFRDVMVAMGQLNESRMGFECSGVISRVGRDAHLHGLNVGDHVYAFFVGYFASTVRVRYTSVAPIPADMDFETAASIPLVFTTAYHALYNLAQIRKGETVLIHSGSGGVGQAAIMLAQLAGCQIFVTVGSKQKQEFITRTYGIPPERIFSSRSMSFAQNIKRATHGKGVDVVLNSLAGPLLQESWQCMAPFGRFIEIGKRDLELNNNLNMGPFVRSLSFSSFDLITLCEERGEKIAEIFKGVNKLFDEGSVRAVSPRTVFSISEVEKAFRTMQGGKHMGKIILKPNPEDVVMQLASCGVTVVLKNCDVSDEKQLAKVVEECRASMPPIKGVIQCAMVLRDTIFQQMSHEDYSASIKPKVQGSWNLHRLLLKSDHRFFVMLSSISGFGGNSGQANYAAGCAFQDALARHRAAKGLPAVSINLGMVKSVGVVSENEKIAARLTKLGFRPLEEEEVLRLIESAIYEPLRDVQASQVITGIPPSFVRSGTAAFWNTDRRFSSLESTADVAMLEEEDSKRHKTGRWDLARELESAASMEKAVNLISDSLTKKLSEMFVVPESEINLDASLSTLGVDSLIAVELRNWLSVNAQADCSVFDVMQSSSPLALAARIAAKSTALPESVLKAMNGSC</sequence>
<evidence type="ECO:0000256" key="3">
    <source>
        <dbReference type="ARBA" id="ARBA00022679"/>
    </source>
</evidence>
<evidence type="ECO:0000313" key="13">
    <source>
        <dbReference type="Proteomes" id="UP001280581"/>
    </source>
</evidence>
<dbReference type="InterPro" id="IPR013217">
    <property type="entry name" value="Methyltransf_12"/>
</dbReference>
<dbReference type="InterPro" id="IPR020806">
    <property type="entry name" value="PKS_PP-bd"/>
</dbReference>
<dbReference type="SUPFAM" id="SSF47336">
    <property type="entry name" value="ACP-like"/>
    <property type="match status" value="1"/>
</dbReference>
<dbReference type="PANTHER" id="PTHR43775:SF29">
    <property type="entry name" value="ASPERFURANONE POLYKETIDE SYNTHASE AFOG-RELATED"/>
    <property type="match status" value="1"/>
</dbReference>
<dbReference type="InterPro" id="IPR036736">
    <property type="entry name" value="ACP-like_sf"/>
</dbReference>
<dbReference type="InterPro" id="IPR042104">
    <property type="entry name" value="PKS_dehydratase_sf"/>
</dbReference>
<dbReference type="Pfam" id="PF00698">
    <property type="entry name" value="Acyl_transf_1"/>
    <property type="match status" value="1"/>
</dbReference>
<dbReference type="InterPro" id="IPR050091">
    <property type="entry name" value="PKS_NRPS_Biosynth_Enz"/>
</dbReference>
<dbReference type="InterPro" id="IPR049900">
    <property type="entry name" value="PKS_mFAS_DH"/>
</dbReference>
<dbReference type="Gene3D" id="3.40.47.10">
    <property type="match status" value="2"/>
</dbReference>
<name>A0AAN6LPW4_9PLEO</name>
<reference evidence="12 13" key="1">
    <citation type="submission" date="2021-02" db="EMBL/GenBank/DDBJ databases">
        <title>Genome assembly of Pseudopithomyces chartarum.</title>
        <authorList>
            <person name="Jauregui R."/>
            <person name="Singh J."/>
            <person name="Voisey C."/>
        </authorList>
    </citation>
    <scope>NUCLEOTIDE SEQUENCE [LARGE SCALE GENOMIC DNA]</scope>
    <source>
        <strain evidence="12 13">AGR01</strain>
    </source>
</reference>
<evidence type="ECO:0000256" key="4">
    <source>
        <dbReference type="ARBA" id="ARBA00022857"/>
    </source>
</evidence>
<dbReference type="Gene3D" id="3.90.180.10">
    <property type="entry name" value="Medium-chain alcohol dehydrogenases, catalytic domain"/>
    <property type="match status" value="1"/>
</dbReference>
<dbReference type="InterPro" id="IPR020841">
    <property type="entry name" value="PKS_Beta-ketoAc_synthase_dom"/>
</dbReference>
<dbReference type="InterPro" id="IPR049552">
    <property type="entry name" value="PKS_DH_N"/>
</dbReference>
<dbReference type="InterPro" id="IPR016039">
    <property type="entry name" value="Thiolase-like"/>
</dbReference>
<dbReference type="SMART" id="SM00826">
    <property type="entry name" value="PKS_DH"/>
    <property type="match status" value="1"/>
</dbReference>
<dbReference type="CDD" id="cd02440">
    <property type="entry name" value="AdoMet_MTases"/>
    <property type="match status" value="1"/>
</dbReference>
<dbReference type="Pfam" id="PF02801">
    <property type="entry name" value="Ketoacyl-synt_C"/>
    <property type="match status" value="1"/>
</dbReference>
<dbReference type="InterPro" id="IPR020807">
    <property type="entry name" value="PKS_DH"/>
</dbReference>
<dbReference type="GO" id="GO:0031177">
    <property type="term" value="F:phosphopantetheine binding"/>
    <property type="evidence" value="ECO:0007669"/>
    <property type="project" value="InterPro"/>
</dbReference>
<dbReference type="EMBL" id="WVTA01000015">
    <property type="protein sequence ID" value="KAK3201644.1"/>
    <property type="molecule type" value="Genomic_DNA"/>
</dbReference>
<dbReference type="SUPFAM" id="SSF53335">
    <property type="entry name" value="S-adenosyl-L-methionine-dependent methyltransferases"/>
    <property type="match status" value="1"/>
</dbReference>
<evidence type="ECO:0000256" key="7">
    <source>
        <dbReference type="PROSITE-ProRule" id="PRU01363"/>
    </source>
</evidence>
<dbReference type="InterPro" id="IPR011032">
    <property type="entry name" value="GroES-like_sf"/>
</dbReference>
<dbReference type="InterPro" id="IPR009081">
    <property type="entry name" value="PP-bd_ACP"/>
</dbReference>
<dbReference type="InterPro" id="IPR013968">
    <property type="entry name" value="PKS_KR"/>
</dbReference>
<dbReference type="CDD" id="cd05195">
    <property type="entry name" value="enoyl_red"/>
    <property type="match status" value="1"/>
</dbReference>
<dbReference type="PROSITE" id="PS00012">
    <property type="entry name" value="PHOSPHOPANTETHEINE"/>
    <property type="match status" value="1"/>
</dbReference>
<keyword evidence="13" id="KW-1185">Reference proteome</keyword>
<dbReference type="GO" id="GO:1901336">
    <property type="term" value="P:lactone biosynthetic process"/>
    <property type="evidence" value="ECO:0007669"/>
    <property type="project" value="UniProtKB-ARBA"/>
</dbReference>